<evidence type="ECO:0000256" key="1">
    <source>
        <dbReference type="SAM" id="Phobius"/>
    </source>
</evidence>
<organism evidence="2">
    <name type="scientific">Culex pipiens</name>
    <name type="common">House mosquito</name>
    <dbReference type="NCBI Taxonomy" id="7175"/>
    <lineage>
        <taxon>Eukaryota</taxon>
        <taxon>Metazoa</taxon>
        <taxon>Ecdysozoa</taxon>
        <taxon>Arthropoda</taxon>
        <taxon>Hexapoda</taxon>
        <taxon>Insecta</taxon>
        <taxon>Pterygota</taxon>
        <taxon>Neoptera</taxon>
        <taxon>Endopterygota</taxon>
        <taxon>Diptera</taxon>
        <taxon>Nematocera</taxon>
        <taxon>Culicoidea</taxon>
        <taxon>Culicidae</taxon>
        <taxon>Culicinae</taxon>
        <taxon>Culicini</taxon>
        <taxon>Culex</taxon>
        <taxon>Culex</taxon>
    </lineage>
</organism>
<keyword evidence="1" id="KW-0812">Transmembrane</keyword>
<dbReference type="AlphaFoldDB" id="A0A8D8IND1"/>
<protein>
    <submittedName>
        <fullName evidence="2">(northern house mosquito) hypothetical protein</fullName>
    </submittedName>
</protein>
<keyword evidence="1" id="KW-0472">Membrane</keyword>
<dbReference type="EMBL" id="HBUE01256028">
    <property type="protein sequence ID" value="CAG6556519.1"/>
    <property type="molecule type" value="Transcribed_RNA"/>
</dbReference>
<feature type="transmembrane region" description="Helical" evidence="1">
    <location>
        <begin position="12"/>
        <end position="32"/>
    </location>
</feature>
<proteinExistence type="predicted"/>
<reference evidence="2" key="1">
    <citation type="submission" date="2021-05" db="EMBL/GenBank/DDBJ databases">
        <authorList>
            <person name="Alioto T."/>
            <person name="Alioto T."/>
            <person name="Gomez Garrido J."/>
        </authorList>
    </citation>
    <scope>NUCLEOTIDE SEQUENCE</scope>
</reference>
<sequence>MPMPSSELENEVVRGPRITISLVVPLALLLILMLLPRLLLLLLVLLLLVLLLLLLFGGVECPSSLSGGDVEPVLHEVLLLPELVPRMVSQPGADELGEQDRLISTRAALHSSVGSSSLIL</sequence>
<accession>A0A8D8IND1</accession>
<feature type="transmembrane region" description="Helical" evidence="1">
    <location>
        <begin position="39"/>
        <end position="59"/>
    </location>
</feature>
<evidence type="ECO:0000313" key="2">
    <source>
        <dbReference type="EMBL" id="CAG6556519.1"/>
    </source>
</evidence>
<name>A0A8D8IND1_CULPI</name>
<dbReference type="EMBL" id="HBUE01151040">
    <property type="protein sequence ID" value="CAG6505223.1"/>
    <property type="molecule type" value="Transcribed_RNA"/>
</dbReference>
<keyword evidence="1" id="KW-1133">Transmembrane helix</keyword>